<evidence type="ECO:0000313" key="2">
    <source>
        <dbReference type="EMBL" id="PMD44963.1"/>
    </source>
</evidence>
<dbReference type="EMBL" id="KZ613940">
    <property type="protein sequence ID" value="PMD44963.1"/>
    <property type="molecule type" value="Genomic_DNA"/>
</dbReference>
<feature type="compositionally biased region" description="Basic and acidic residues" evidence="1">
    <location>
        <begin position="124"/>
        <end position="141"/>
    </location>
</feature>
<evidence type="ECO:0000256" key="1">
    <source>
        <dbReference type="SAM" id="MobiDB-lite"/>
    </source>
</evidence>
<keyword evidence="3" id="KW-1185">Reference proteome</keyword>
<name>A0A2J6S2G6_HYAVF</name>
<evidence type="ECO:0000313" key="3">
    <source>
        <dbReference type="Proteomes" id="UP000235786"/>
    </source>
</evidence>
<dbReference type="AlphaFoldDB" id="A0A2J6S2G6"/>
<gene>
    <name evidence="2" type="ORF">L207DRAFT_243953</name>
</gene>
<protein>
    <submittedName>
        <fullName evidence="2">Uncharacterized protein</fullName>
    </submittedName>
</protein>
<sequence length="168" mass="18594">MRMQNPSEVTPTAAFRISLELQSSVTQFRGWRLGGQAEGPASRSFGMFLQGLDYACDILLAMFSTLLINDKPKTRGIAAPASHNLRGPAIWIGGSAVTRATKPDLLPDHLSVPDPMVWSVISERKERRGSVRTQKENRTSKDVGPGRSCERPFPRSSNNREHLTQFMG</sequence>
<dbReference type="Proteomes" id="UP000235786">
    <property type="component" value="Unassembled WGS sequence"/>
</dbReference>
<feature type="compositionally biased region" description="Basic and acidic residues" evidence="1">
    <location>
        <begin position="148"/>
        <end position="168"/>
    </location>
</feature>
<proteinExistence type="predicted"/>
<organism evidence="2 3">
    <name type="scientific">Hyaloscypha variabilis (strain UAMH 11265 / GT02V1 / F)</name>
    <name type="common">Meliniomyces variabilis</name>
    <dbReference type="NCBI Taxonomy" id="1149755"/>
    <lineage>
        <taxon>Eukaryota</taxon>
        <taxon>Fungi</taxon>
        <taxon>Dikarya</taxon>
        <taxon>Ascomycota</taxon>
        <taxon>Pezizomycotina</taxon>
        <taxon>Leotiomycetes</taxon>
        <taxon>Helotiales</taxon>
        <taxon>Hyaloscyphaceae</taxon>
        <taxon>Hyaloscypha</taxon>
        <taxon>Hyaloscypha variabilis</taxon>
    </lineage>
</organism>
<reference evidence="2 3" key="1">
    <citation type="submission" date="2016-04" db="EMBL/GenBank/DDBJ databases">
        <title>A degradative enzymes factory behind the ericoid mycorrhizal symbiosis.</title>
        <authorList>
            <consortium name="DOE Joint Genome Institute"/>
            <person name="Martino E."/>
            <person name="Morin E."/>
            <person name="Grelet G."/>
            <person name="Kuo A."/>
            <person name="Kohler A."/>
            <person name="Daghino S."/>
            <person name="Barry K."/>
            <person name="Choi C."/>
            <person name="Cichocki N."/>
            <person name="Clum A."/>
            <person name="Copeland A."/>
            <person name="Hainaut M."/>
            <person name="Haridas S."/>
            <person name="Labutti K."/>
            <person name="Lindquist E."/>
            <person name="Lipzen A."/>
            <person name="Khouja H.-R."/>
            <person name="Murat C."/>
            <person name="Ohm R."/>
            <person name="Olson A."/>
            <person name="Spatafora J."/>
            <person name="Veneault-Fourrey C."/>
            <person name="Henrissat B."/>
            <person name="Grigoriev I."/>
            <person name="Martin F."/>
            <person name="Perotto S."/>
        </authorList>
    </citation>
    <scope>NUCLEOTIDE SEQUENCE [LARGE SCALE GENOMIC DNA]</scope>
    <source>
        <strain evidence="2 3">F</strain>
    </source>
</reference>
<accession>A0A2J6S2G6</accession>
<feature type="region of interest" description="Disordered" evidence="1">
    <location>
        <begin position="124"/>
        <end position="168"/>
    </location>
</feature>